<feature type="domain" description="PIN" evidence="2">
    <location>
        <begin position="16"/>
        <end position="122"/>
    </location>
</feature>
<dbReference type="InterPro" id="IPR029060">
    <property type="entry name" value="PIN-like_dom_sf"/>
</dbReference>
<accession>A0A977K9T5</accession>
<evidence type="ECO:0000313" key="3">
    <source>
        <dbReference type="EMBL" id="UXD21670.1"/>
    </source>
</evidence>
<dbReference type="InterPro" id="IPR002716">
    <property type="entry name" value="PIN_dom"/>
</dbReference>
<dbReference type="InterPro" id="IPR051619">
    <property type="entry name" value="TypeII_TA_RNase_PINc/VapC"/>
</dbReference>
<evidence type="ECO:0000256" key="1">
    <source>
        <dbReference type="ARBA" id="ARBA00022842"/>
    </source>
</evidence>
<dbReference type="KEGG" id="ipc:IPA_06570"/>
<dbReference type="Gene3D" id="3.40.50.1010">
    <property type="entry name" value="5'-nuclease"/>
    <property type="match status" value="1"/>
</dbReference>
<proteinExistence type="predicted"/>
<dbReference type="CDD" id="cd09873">
    <property type="entry name" value="PIN_Pae0151-like"/>
    <property type="match status" value="1"/>
</dbReference>
<dbReference type="InterPro" id="IPR044153">
    <property type="entry name" value="PIN_Pae0151-like"/>
</dbReference>
<dbReference type="PANTHER" id="PTHR35901:SF1">
    <property type="entry name" value="EXONUCLEASE VAPC9"/>
    <property type="match status" value="1"/>
</dbReference>
<organism evidence="3 4">
    <name type="scientific">Ignicoccus pacificus DSM 13166</name>
    <dbReference type="NCBI Taxonomy" id="940294"/>
    <lineage>
        <taxon>Archaea</taxon>
        <taxon>Thermoproteota</taxon>
        <taxon>Thermoprotei</taxon>
        <taxon>Desulfurococcales</taxon>
        <taxon>Desulfurococcaceae</taxon>
        <taxon>Ignicoccus</taxon>
    </lineage>
</organism>
<dbReference type="PANTHER" id="PTHR35901">
    <property type="entry name" value="RIBONUCLEASE VAPC3"/>
    <property type="match status" value="1"/>
</dbReference>
<dbReference type="SUPFAM" id="SSF88723">
    <property type="entry name" value="PIN domain-like"/>
    <property type="match status" value="1"/>
</dbReference>
<dbReference type="EMBL" id="CP006868">
    <property type="protein sequence ID" value="UXD21670.1"/>
    <property type="molecule type" value="Genomic_DNA"/>
</dbReference>
<reference evidence="3" key="1">
    <citation type="submission" date="2013-11" db="EMBL/GenBank/DDBJ databases">
        <title>Comparative genomics of Ignicoccus.</title>
        <authorList>
            <person name="Podar M."/>
        </authorList>
    </citation>
    <scope>NUCLEOTIDE SEQUENCE</scope>
    <source>
        <strain evidence="3">DSM 13166</strain>
    </source>
</reference>
<gene>
    <name evidence="3" type="ORF">IPA_06570</name>
</gene>
<protein>
    <submittedName>
        <fullName evidence="3">VapC-type toxin</fullName>
    </submittedName>
</protein>
<keyword evidence="1" id="KW-0460">Magnesium</keyword>
<name>A0A977K9T5_9CREN</name>
<sequence length="138" mass="15384">MKGTLFDALALAALCLKEKGWKDLLQILPSSTLDLAFVETINTIWNHVAILKDLNSEEKEYALVVLREARDLLETLSSLKYLDRAFSIADSFKVTVYDSLYIATAEAHGFTLVTLDEKQRKITQNLGVKTLPSASSFS</sequence>
<evidence type="ECO:0000259" key="2">
    <source>
        <dbReference type="Pfam" id="PF01850"/>
    </source>
</evidence>
<dbReference type="AlphaFoldDB" id="A0A977K9T5"/>
<dbReference type="Pfam" id="PF01850">
    <property type="entry name" value="PIN"/>
    <property type="match status" value="1"/>
</dbReference>
<keyword evidence="4" id="KW-1185">Reference proteome</keyword>
<evidence type="ECO:0000313" key="4">
    <source>
        <dbReference type="Proteomes" id="UP001063698"/>
    </source>
</evidence>
<dbReference type="Proteomes" id="UP001063698">
    <property type="component" value="Chromosome"/>
</dbReference>